<dbReference type="Pfam" id="PF00622">
    <property type="entry name" value="SPRY"/>
    <property type="match status" value="1"/>
</dbReference>
<evidence type="ECO:0000256" key="4">
    <source>
        <dbReference type="SAM" id="MobiDB-lite"/>
    </source>
</evidence>
<name>A0A0D2F720_9EURO</name>
<dbReference type="SUPFAM" id="SSF48403">
    <property type="entry name" value="Ankyrin repeat"/>
    <property type="match status" value="4"/>
</dbReference>
<feature type="repeat" description="ANK" evidence="3">
    <location>
        <begin position="1532"/>
        <end position="1564"/>
    </location>
</feature>
<dbReference type="InterPro" id="IPR056884">
    <property type="entry name" value="NPHP3-like_N"/>
</dbReference>
<feature type="repeat" description="ANK" evidence="3">
    <location>
        <begin position="918"/>
        <end position="940"/>
    </location>
</feature>
<sequence>MAANSHLVLVHGITDWRADSGESRAGAFFSKRYPDSAVIEFDFLDHSTKLNRGSDFLRERAKALLDRLKGLPLSPVVFIGHGLGGSLIKKASSQLTKRRHVFFGTPHKSKDTLAWEHQVFRLLSISDSPAIKPAELLQVLPQALEDLYVDYATISHAYGVVCVSEKCDQGPNSSPVVDPALAVFDNGSRDNIELSGSHLDLWRFQSGDQAIEVVCQRIEALLRHGLQDTTFPRKAFLQALSRVDPETHQLGLTKAAPGTLDWIYDHHAFVAWMKTPQAGILHVCGPPGSGTTVITSQLLRMLLEREGCSNAVIASFTFNKQHIHARTLQSLILSLSRQLLSARPSLFFHVQKLCAALSNSNLYTQENLLPLLSTLLERSCGTPVICIIHAIHECETSLQHVIAQLERLVGISEGFLKVIVSGEDPHDTGHDYHPRIYLGAADTEQFIIKQFAQTSFGRLIERNPRWKVLEKDINEALCTPSTSYLLAQRKMNLLLEPDARTTLVAMRKKVMDLPGSFWVQSALRWIVHAARPLTRSELAVAVAFEELGDQRTASGLDELVSSDIVNDLNQVVGPLFKVVDDRVYLIHRSFRNFLTRGLDEKYLDEFNHNLVLTECLQYLEEFGKPSLCLNMTGSPTVAFDLVEYATVYWPVHRLLSKSDPGSTVILSTFLRAENVESWSKLYEQFRGTEFPSEPLNTSFLIGCRFGFPDLVAASIPEVKSAHDSDDTLQKGLNIAARYGHGQVVKFLIQESATSDLTMSLAVQSGVFEVVSTLLSVHPDVETMDSQGWTPLHHSSARGNEAITSLLLKVIADPDVLTSDQSTPLHLAATTGQFAIVQMLVGAQANVMLPDGSGCDALKLAAQSGFSDIVQCLVQNHADVKAASPDGATALHVAVEFGHLSTAQILLQHGGDIHAPNGSQLTPVHLAAKKGFLDILKLLLDALEQAKPATSAEFEETNELSIMTKFQIDEEEEESPLQLAARAGHIEIVRELLRRHVIDEDRKKDISVAVYRSAVIGYGAVVKVLLDHDANCIAEDEDGNTALHLAASRGHSEVLTQFLERPQFNINEANSSGWTTLHKAAELGNVEIVRKILARKPDLGSRTNSGSTPLHIAAQGGNLATLRVLISELDTSQECDNDDKTPFSLAVEAGQTNIVRELLSTYDIDHDNSYPFHNAARAGHIEVIKIFLENAWDVNQINASSQTLLHLACWSPDPLALVDLLLDADPDVNAKDDDLETPLSYTARSGTADVAKALLKVGANINSKDKYDSTPLFRASNAGNVDVVKELLGWEPAPDLNIQNKERGWTALHAAYDNPEVTRLLLAAGASSSVNDNDGDPPMLLSIIYGYSEVFKCYLKVALENHGVGGESISAAVRCAIEEGREEILQLLIEHGADVHAENERGTTALHVAAHEGRFDLLQMLIERGANVHKISEHRGSALMAAAQASALDCVKLLLESGAEVNAEGGRYHSALQAAAVAGDPEVIKVLLEHKADPNMVGGEFGTALLAASSTSNTEPIHLLLEAGADPNEKGGRSESPLQKAAFTGTADIVELLLERGARVNDRGGSYGSALNAAIEQGNLDCAELLLNHGADPNLSVSDHPRPVQIAARKDLLEIMKLLIERGADPEVLDEGGRTITMVALAWNSHSIVEHQLKRQDIDLDKKDAAGRTPLMIGVRQGSDFVETLLKKGADPNSRDWQEKTPLIQAVMKDFYQAITPLLAYGADPALVDARGRGPLYWACYQGSIETFDSILGAMKATKECSKHCERAIHAAVAANRSDFISKLLGVQHTRPNEAGEDNWTPIYTAQRFGYGPIAAQLISAGAIDTDFHDLVGRRRFPSKWDPFERSASLRVSPDGLIVETGGPFNPDNMSLPCGVILADSPMPGQGTYYFEVKIDKAPDNGMIGVGFCEENCTLYQMLGWNQGTWGYHGDDGGALNGGQRDGNAWGPEYTTGDVIGCGVNFEEEIAFYTKNGDVLGRAFTGIRGKLYPAISLYTAQKDVAVSVTFWDGIEDHKDVFKYKGSWEAPATREPPVPRQVDVKDDDD</sequence>
<dbReference type="SUPFAM" id="SSF53474">
    <property type="entry name" value="alpha/beta-Hydrolases"/>
    <property type="match status" value="1"/>
</dbReference>
<dbReference type="HOGENOM" id="CLU_001662_0_0_1"/>
<evidence type="ECO:0000256" key="3">
    <source>
        <dbReference type="PROSITE-ProRule" id="PRU00023"/>
    </source>
</evidence>
<dbReference type="PROSITE" id="PS50297">
    <property type="entry name" value="ANK_REP_REGION"/>
    <property type="match status" value="15"/>
</dbReference>
<keyword evidence="2 3" id="KW-0040">ANK repeat</keyword>
<dbReference type="InterPro" id="IPR043136">
    <property type="entry name" value="B30.2/SPRY_sf"/>
</dbReference>
<feature type="region of interest" description="Disordered" evidence="4">
    <location>
        <begin position="2022"/>
        <end position="2043"/>
    </location>
</feature>
<evidence type="ECO:0000256" key="1">
    <source>
        <dbReference type="ARBA" id="ARBA00022737"/>
    </source>
</evidence>
<proteinExistence type="predicted"/>
<evidence type="ECO:0000256" key="2">
    <source>
        <dbReference type="ARBA" id="ARBA00023043"/>
    </source>
</evidence>
<dbReference type="InterPro" id="IPR036770">
    <property type="entry name" value="Ankyrin_rpt-contain_sf"/>
</dbReference>
<dbReference type="InterPro" id="IPR003877">
    <property type="entry name" value="SPRY_dom"/>
</dbReference>
<dbReference type="STRING" id="5601.A0A0D2F720"/>
<feature type="repeat" description="ANK" evidence="3">
    <location>
        <begin position="885"/>
        <end position="917"/>
    </location>
</feature>
<evidence type="ECO:0000259" key="5">
    <source>
        <dbReference type="PROSITE" id="PS50188"/>
    </source>
</evidence>
<dbReference type="PANTHER" id="PTHR24198">
    <property type="entry name" value="ANKYRIN REPEAT AND PROTEIN KINASE DOMAIN-CONTAINING PROTEIN"/>
    <property type="match status" value="1"/>
</dbReference>
<accession>A0A0D2F720</accession>
<dbReference type="Pfam" id="PF13637">
    <property type="entry name" value="Ank_4"/>
    <property type="match status" value="1"/>
</dbReference>
<dbReference type="Pfam" id="PF24883">
    <property type="entry name" value="NPHP3_N"/>
    <property type="match status" value="1"/>
</dbReference>
<organism evidence="6 7">
    <name type="scientific">Phialophora macrospora</name>
    <dbReference type="NCBI Taxonomy" id="1851006"/>
    <lineage>
        <taxon>Eukaryota</taxon>
        <taxon>Fungi</taxon>
        <taxon>Dikarya</taxon>
        <taxon>Ascomycota</taxon>
        <taxon>Pezizomycotina</taxon>
        <taxon>Eurotiomycetes</taxon>
        <taxon>Chaetothyriomycetidae</taxon>
        <taxon>Chaetothyriales</taxon>
        <taxon>Herpotrichiellaceae</taxon>
        <taxon>Phialophora</taxon>
    </lineage>
</organism>
<feature type="repeat" description="ANK" evidence="3">
    <location>
        <begin position="1071"/>
        <end position="1103"/>
    </location>
</feature>
<keyword evidence="7" id="KW-1185">Reference proteome</keyword>
<dbReference type="Gene3D" id="1.25.40.20">
    <property type="entry name" value="Ankyrin repeat-containing domain"/>
    <property type="match status" value="5"/>
</dbReference>
<dbReference type="InterPro" id="IPR029058">
    <property type="entry name" value="AB_hydrolase_fold"/>
</dbReference>
<dbReference type="EMBL" id="KN846961">
    <property type="protein sequence ID" value="KIW63768.1"/>
    <property type="molecule type" value="Genomic_DNA"/>
</dbReference>
<feature type="repeat" description="ANK" evidence="3">
    <location>
        <begin position="1598"/>
        <end position="1630"/>
    </location>
</feature>
<dbReference type="Pfam" id="PF12796">
    <property type="entry name" value="Ank_2"/>
    <property type="match status" value="7"/>
</dbReference>
<reference evidence="6 7" key="1">
    <citation type="submission" date="2015-01" db="EMBL/GenBank/DDBJ databases">
        <title>The Genome Sequence of Capronia semiimmersa CBS27337.</title>
        <authorList>
            <consortium name="The Broad Institute Genomics Platform"/>
            <person name="Cuomo C."/>
            <person name="de Hoog S."/>
            <person name="Gorbushina A."/>
            <person name="Stielow B."/>
            <person name="Teixiera M."/>
            <person name="Abouelleil A."/>
            <person name="Chapman S.B."/>
            <person name="Priest M."/>
            <person name="Young S.K."/>
            <person name="Wortman J."/>
            <person name="Nusbaum C."/>
            <person name="Birren B."/>
        </authorList>
    </citation>
    <scope>NUCLEOTIDE SEQUENCE [LARGE SCALE GENOMIC DNA]</scope>
    <source>
        <strain evidence="6 7">CBS 27337</strain>
    </source>
</reference>
<dbReference type="SMART" id="SM00449">
    <property type="entry name" value="SPRY"/>
    <property type="match status" value="1"/>
</dbReference>
<dbReference type="Pfam" id="PF00023">
    <property type="entry name" value="Ank"/>
    <property type="match status" value="4"/>
</dbReference>
<protein>
    <recommendedName>
        <fullName evidence="5">B30.2/SPRY domain-containing protein</fullName>
    </recommendedName>
</protein>
<feature type="repeat" description="ANK" evidence="3">
    <location>
        <begin position="1166"/>
        <end position="1198"/>
    </location>
</feature>
<dbReference type="CDD" id="cd12885">
    <property type="entry name" value="SPRY_RanBP_like"/>
    <property type="match status" value="1"/>
</dbReference>
<feature type="repeat" description="ANK" evidence="3">
    <location>
        <begin position="1104"/>
        <end position="1126"/>
    </location>
</feature>
<feature type="repeat" description="ANK" evidence="3">
    <location>
        <begin position="1400"/>
        <end position="1432"/>
    </location>
</feature>
<dbReference type="SMART" id="SM00248">
    <property type="entry name" value="ANK"/>
    <property type="match status" value="30"/>
</dbReference>
<dbReference type="InterPro" id="IPR001870">
    <property type="entry name" value="B30.2/SPRY"/>
</dbReference>
<feature type="repeat" description="ANK" evidence="3">
    <location>
        <begin position="1565"/>
        <end position="1597"/>
    </location>
</feature>
<evidence type="ECO:0000313" key="7">
    <source>
        <dbReference type="Proteomes" id="UP000054266"/>
    </source>
</evidence>
<dbReference type="PROSITE" id="PS50188">
    <property type="entry name" value="B302_SPRY"/>
    <property type="match status" value="1"/>
</dbReference>
<dbReference type="Gene3D" id="3.40.50.1820">
    <property type="entry name" value="alpha/beta hydrolase"/>
    <property type="match status" value="1"/>
</dbReference>
<feature type="repeat" description="ANK" evidence="3">
    <location>
        <begin position="819"/>
        <end position="851"/>
    </location>
</feature>
<dbReference type="PROSITE" id="PS50088">
    <property type="entry name" value="ANK_REPEAT"/>
    <property type="match status" value="19"/>
</dbReference>
<feature type="repeat" description="ANK" evidence="3">
    <location>
        <begin position="786"/>
        <end position="818"/>
    </location>
</feature>
<feature type="repeat" description="ANK" evidence="3">
    <location>
        <begin position="971"/>
        <end position="994"/>
    </location>
</feature>
<dbReference type="Proteomes" id="UP000054266">
    <property type="component" value="Unassembled WGS sequence"/>
</dbReference>
<feature type="repeat" description="ANK" evidence="3">
    <location>
        <begin position="1233"/>
        <end position="1265"/>
    </location>
</feature>
<feature type="repeat" description="ANK" evidence="3">
    <location>
        <begin position="852"/>
        <end position="884"/>
    </location>
</feature>
<dbReference type="InterPro" id="IPR027417">
    <property type="entry name" value="P-loop_NTPase"/>
</dbReference>
<feature type="repeat" description="ANK" evidence="3">
    <location>
        <begin position="1199"/>
        <end position="1232"/>
    </location>
</feature>
<dbReference type="Gene3D" id="2.60.120.920">
    <property type="match status" value="1"/>
</dbReference>
<dbReference type="PANTHER" id="PTHR24198:SF165">
    <property type="entry name" value="ANKYRIN REPEAT-CONTAINING PROTEIN-RELATED"/>
    <property type="match status" value="1"/>
</dbReference>
<dbReference type="InterPro" id="IPR044736">
    <property type="entry name" value="Gid1/RanBPM/SPLA_SPRY"/>
</dbReference>
<dbReference type="Gene3D" id="3.40.50.300">
    <property type="entry name" value="P-loop containing nucleotide triphosphate hydrolases"/>
    <property type="match status" value="1"/>
</dbReference>
<feature type="repeat" description="ANK" evidence="3">
    <location>
        <begin position="1466"/>
        <end position="1498"/>
    </location>
</feature>
<gene>
    <name evidence="6" type="ORF">PV04_08746</name>
</gene>
<dbReference type="PRINTS" id="PR01415">
    <property type="entry name" value="ANKYRIN"/>
</dbReference>
<keyword evidence="1" id="KW-0677">Repeat</keyword>
<dbReference type="SUPFAM" id="SSF49899">
    <property type="entry name" value="Concanavalin A-like lectins/glucanases"/>
    <property type="match status" value="1"/>
</dbReference>
<dbReference type="InterPro" id="IPR002110">
    <property type="entry name" value="Ankyrin_rpt"/>
</dbReference>
<dbReference type="InterPro" id="IPR013320">
    <property type="entry name" value="ConA-like_dom_sf"/>
</dbReference>
<feature type="repeat" description="ANK" evidence="3">
    <location>
        <begin position="1037"/>
        <end position="1070"/>
    </location>
</feature>
<evidence type="ECO:0000313" key="6">
    <source>
        <dbReference type="EMBL" id="KIW63768.1"/>
    </source>
</evidence>
<feature type="domain" description="B30.2/SPRY" evidence="5">
    <location>
        <begin position="1818"/>
        <end position="2010"/>
    </location>
</feature>
<feature type="repeat" description="ANK" evidence="3">
    <location>
        <begin position="1367"/>
        <end position="1399"/>
    </location>
</feature>
<feature type="repeat" description="ANK" evidence="3">
    <location>
        <begin position="1433"/>
        <end position="1465"/>
    </location>
</feature>